<dbReference type="AlphaFoldDB" id="A0A222WTJ9"/>
<proteinExistence type="predicted"/>
<dbReference type="RefSeq" id="WP_094156996.1">
    <property type="nucleotide sequence ID" value="NZ_CP020028.1"/>
</dbReference>
<dbReference type="KEGG" id="pkb:B4V02_12575"/>
<accession>A0A222WTJ9</accession>
<dbReference type="EMBL" id="CP020028">
    <property type="protein sequence ID" value="ASR49940.1"/>
    <property type="molecule type" value="Genomic_DNA"/>
</dbReference>
<sequence length="20" mass="2202">MFAKPIIDVLVGVKTPRTCL</sequence>
<evidence type="ECO:0000313" key="1">
    <source>
        <dbReference type="EMBL" id="ASR49940.1"/>
    </source>
</evidence>
<dbReference type="Proteomes" id="UP000214666">
    <property type="component" value="Chromosome"/>
</dbReference>
<keyword evidence="2" id="KW-1185">Reference proteome</keyword>
<reference evidence="1 2" key="1">
    <citation type="submission" date="2017-03" db="EMBL/GenBank/DDBJ databases">
        <title>Complete genome sequence of Paenibacillus Kribbensis producing bioflocculants.</title>
        <authorList>
            <person name="Lee H.-G."/>
            <person name="Oh H.-M."/>
        </authorList>
    </citation>
    <scope>NUCLEOTIDE SEQUENCE [LARGE SCALE GENOMIC DNA]</scope>
    <source>
        <strain evidence="1 2">AM49</strain>
    </source>
</reference>
<protein>
    <submittedName>
        <fullName evidence="1">Uncharacterized protein</fullName>
    </submittedName>
</protein>
<evidence type="ECO:0000313" key="2">
    <source>
        <dbReference type="Proteomes" id="UP000214666"/>
    </source>
</evidence>
<organism evidence="1 2">
    <name type="scientific">Paenibacillus kribbensis</name>
    <dbReference type="NCBI Taxonomy" id="172713"/>
    <lineage>
        <taxon>Bacteria</taxon>
        <taxon>Bacillati</taxon>
        <taxon>Bacillota</taxon>
        <taxon>Bacilli</taxon>
        <taxon>Bacillales</taxon>
        <taxon>Paenibacillaceae</taxon>
        <taxon>Paenibacillus</taxon>
    </lineage>
</organism>
<gene>
    <name evidence="1" type="ORF">B4V02_12575</name>
</gene>
<name>A0A222WTJ9_9BACL</name>